<sequence>MHLPGSSSHRGFGFGSDSKLTARELQEFEQAFSMLDVDKSGTIEKNELARALRAIGEKPSKKELDEMFDLIEKKKHSNRIGFMEFCEFMKQYGRDKRLKRSTLREIFRELDKDRSGKLEKSEIKQGLLKCGLNLNQKDVEHLVSQLDKDGDMCVDYDEFVMMLLK</sequence>
<name>A0AAV2T6F0_CALDB</name>
<dbReference type="Gene3D" id="1.10.238.10">
    <property type="entry name" value="EF-hand"/>
    <property type="match status" value="2"/>
</dbReference>
<gene>
    <name evidence="4" type="ORF">CDAUBV1_LOCUS3261</name>
</gene>
<dbReference type="SUPFAM" id="SSF47473">
    <property type="entry name" value="EF-hand"/>
    <property type="match status" value="1"/>
</dbReference>
<dbReference type="PANTHER" id="PTHR23048:SF0">
    <property type="entry name" value="CALMODULIN LIKE 3"/>
    <property type="match status" value="1"/>
</dbReference>
<dbReference type="InterPro" id="IPR002048">
    <property type="entry name" value="EF_hand_dom"/>
</dbReference>
<dbReference type="FunFam" id="1.10.238.10:FF:000178">
    <property type="entry name" value="Calmodulin-2 A"/>
    <property type="match status" value="1"/>
</dbReference>
<dbReference type="SMART" id="SM00054">
    <property type="entry name" value="EFh"/>
    <property type="match status" value="4"/>
</dbReference>
<dbReference type="PANTHER" id="PTHR23048">
    <property type="entry name" value="MYOSIN LIGHT CHAIN 1, 3"/>
    <property type="match status" value="1"/>
</dbReference>
<dbReference type="Proteomes" id="UP001497525">
    <property type="component" value="Unassembled WGS sequence"/>
</dbReference>
<dbReference type="PROSITE" id="PS00303">
    <property type="entry name" value="S100_CABP"/>
    <property type="match status" value="1"/>
</dbReference>
<dbReference type="InterPro" id="IPR018247">
    <property type="entry name" value="EF_Hand_1_Ca_BS"/>
</dbReference>
<dbReference type="InterPro" id="IPR001751">
    <property type="entry name" value="S100/CaBP7/8-like_CS"/>
</dbReference>
<feature type="domain" description="EF-hand" evidence="3">
    <location>
        <begin position="23"/>
        <end position="58"/>
    </location>
</feature>
<evidence type="ECO:0000313" key="4">
    <source>
        <dbReference type="EMBL" id="CAL5131077.1"/>
    </source>
</evidence>
<feature type="domain" description="EF-hand" evidence="3">
    <location>
        <begin position="59"/>
        <end position="95"/>
    </location>
</feature>
<protein>
    <recommendedName>
        <fullName evidence="3">EF-hand domain-containing protein</fullName>
    </recommendedName>
</protein>
<feature type="domain" description="EF-hand" evidence="3">
    <location>
        <begin position="98"/>
        <end position="133"/>
    </location>
</feature>
<evidence type="ECO:0000256" key="2">
    <source>
        <dbReference type="ARBA" id="ARBA00022837"/>
    </source>
</evidence>
<dbReference type="EMBL" id="CAXLJL010000079">
    <property type="protein sequence ID" value="CAL5131077.1"/>
    <property type="molecule type" value="Genomic_DNA"/>
</dbReference>
<keyword evidence="2" id="KW-0106">Calcium</keyword>
<proteinExistence type="predicted"/>
<dbReference type="AlphaFoldDB" id="A0AAV2T6F0"/>
<dbReference type="PROSITE" id="PS00018">
    <property type="entry name" value="EF_HAND_1"/>
    <property type="match status" value="2"/>
</dbReference>
<dbReference type="PROSITE" id="PS50222">
    <property type="entry name" value="EF_HAND_2"/>
    <property type="match status" value="4"/>
</dbReference>
<keyword evidence="1" id="KW-0677">Repeat</keyword>
<dbReference type="InterPro" id="IPR050230">
    <property type="entry name" value="CALM/Myosin/TropC-like"/>
</dbReference>
<organism evidence="4 5">
    <name type="scientific">Calicophoron daubneyi</name>
    <name type="common">Rumen fluke</name>
    <name type="synonym">Paramphistomum daubneyi</name>
    <dbReference type="NCBI Taxonomy" id="300641"/>
    <lineage>
        <taxon>Eukaryota</taxon>
        <taxon>Metazoa</taxon>
        <taxon>Spiralia</taxon>
        <taxon>Lophotrochozoa</taxon>
        <taxon>Platyhelminthes</taxon>
        <taxon>Trematoda</taxon>
        <taxon>Digenea</taxon>
        <taxon>Plagiorchiida</taxon>
        <taxon>Pronocephalata</taxon>
        <taxon>Paramphistomoidea</taxon>
        <taxon>Paramphistomidae</taxon>
        <taxon>Calicophoron</taxon>
    </lineage>
</organism>
<comment type="caution">
    <text evidence="4">The sequence shown here is derived from an EMBL/GenBank/DDBJ whole genome shotgun (WGS) entry which is preliminary data.</text>
</comment>
<dbReference type="GO" id="GO:0005509">
    <property type="term" value="F:calcium ion binding"/>
    <property type="evidence" value="ECO:0007669"/>
    <property type="project" value="InterPro"/>
</dbReference>
<accession>A0AAV2T6F0</accession>
<evidence type="ECO:0000313" key="5">
    <source>
        <dbReference type="Proteomes" id="UP001497525"/>
    </source>
</evidence>
<feature type="domain" description="EF-hand" evidence="3">
    <location>
        <begin position="134"/>
        <end position="165"/>
    </location>
</feature>
<evidence type="ECO:0000259" key="3">
    <source>
        <dbReference type="PROSITE" id="PS50222"/>
    </source>
</evidence>
<dbReference type="Pfam" id="PF13499">
    <property type="entry name" value="EF-hand_7"/>
    <property type="match status" value="2"/>
</dbReference>
<dbReference type="InterPro" id="IPR011992">
    <property type="entry name" value="EF-hand-dom_pair"/>
</dbReference>
<dbReference type="GO" id="GO:0016460">
    <property type="term" value="C:myosin II complex"/>
    <property type="evidence" value="ECO:0007669"/>
    <property type="project" value="TreeGrafter"/>
</dbReference>
<evidence type="ECO:0000256" key="1">
    <source>
        <dbReference type="ARBA" id="ARBA00022737"/>
    </source>
</evidence>
<reference evidence="4" key="1">
    <citation type="submission" date="2024-06" db="EMBL/GenBank/DDBJ databases">
        <authorList>
            <person name="Liu X."/>
            <person name="Lenzi L."/>
            <person name="Haldenby T S."/>
            <person name="Uol C."/>
        </authorList>
    </citation>
    <scope>NUCLEOTIDE SEQUENCE</scope>
</reference>